<dbReference type="SUPFAM" id="SSF57850">
    <property type="entry name" value="RING/U-box"/>
    <property type="match status" value="1"/>
</dbReference>
<feature type="transmembrane region" description="Helical" evidence="8">
    <location>
        <begin position="121"/>
        <end position="144"/>
    </location>
</feature>
<evidence type="ECO:0000256" key="2">
    <source>
        <dbReference type="ARBA" id="ARBA00022692"/>
    </source>
</evidence>
<reference evidence="10 11" key="1">
    <citation type="journal article" date="2020" name="Elife">
        <title>Loss of centromere function drives karyotype evolution in closely related Malassezia species.</title>
        <authorList>
            <person name="Sankaranarayanan S.R."/>
            <person name="Ianiri G."/>
            <person name="Coelho M.A."/>
            <person name="Reza M.H."/>
            <person name="Thimmappa B.C."/>
            <person name="Ganguly P."/>
            <person name="Vadnala R.N."/>
            <person name="Sun S."/>
            <person name="Siddharthan R."/>
            <person name="Tellgren-Roth C."/>
            <person name="Dawson T.L."/>
            <person name="Heitman J."/>
            <person name="Sanyal K."/>
        </authorList>
    </citation>
    <scope>NUCLEOTIDE SEQUENCE [LARGE SCALE GENOMIC DNA]</scope>
    <source>
        <strain evidence="10">CBS14141</strain>
    </source>
</reference>
<feature type="transmembrane region" description="Helical" evidence="8">
    <location>
        <begin position="189"/>
        <end position="207"/>
    </location>
</feature>
<organism evidence="10 11">
    <name type="scientific">Malassezia furfur</name>
    <name type="common">Pityriasis versicolor infection agent</name>
    <name type="synonym">Pityrosporum furfur</name>
    <dbReference type="NCBI Taxonomy" id="55194"/>
    <lineage>
        <taxon>Eukaryota</taxon>
        <taxon>Fungi</taxon>
        <taxon>Dikarya</taxon>
        <taxon>Basidiomycota</taxon>
        <taxon>Ustilaginomycotina</taxon>
        <taxon>Malasseziomycetes</taxon>
        <taxon>Malasseziales</taxon>
        <taxon>Malasseziaceae</taxon>
        <taxon>Malassezia</taxon>
    </lineage>
</organism>
<keyword evidence="6 8" id="KW-1133">Transmembrane helix</keyword>
<dbReference type="InterPro" id="IPR011016">
    <property type="entry name" value="Znf_RING-CH"/>
</dbReference>
<comment type="subcellular location">
    <subcellularLocation>
        <location evidence="1">Membrane</location>
        <topology evidence="1">Multi-pass membrane protein</topology>
    </subcellularLocation>
</comment>
<evidence type="ECO:0000256" key="8">
    <source>
        <dbReference type="SAM" id="Phobius"/>
    </source>
</evidence>
<feature type="transmembrane region" description="Helical" evidence="8">
    <location>
        <begin position="360"/>
        <end position="382"/>
    </location>
</feature>
<keyword evidence="4" id="KW-0863">Zinc-finger</keyword>
<keyword evidence="2 8" id="KW-0812">Transmembrane</keyword>
<dbReference type="Gene3D" id="3.30.40.10">
    <property type="entry name" value="Zinc/RING finger domain, C3HC4 (zinc finger)"/>
    <property type="match status" value="1"/>
</dbReference>
<keyword evidence="11" id="KW-1185">Reference proteome</keyword>
<dbReference type="PROSITE" id="PS51292">
    <property type="entry name" value="ZF_RING_CH"/>
    <property type="match status" value="1"/>
</dbReference>
<feature type="domain" description="RING-CH-type" evidence="9">
    <location>
        <begin position="21"/>
        <end position="101"/>
    </location>
</feature>
<evidence type="ECO:0000256" key="5">
    <source>
        <dbReference type="ARBA" id="ARBA00022833"/>
    </source>
</evidence>
<feature type="transmembrane region" description="Helical" evidence="8">
    <location>
        <begin position="453"/>
        <end position="473"/>
    </location>
</feature>
<keyword evidence="5" id="KW-0862">Zinc</keyword>
<gene>
    <name evidence="10" type="ORF">GLX27_004532</name>
</gene>
<dbReference type="Proteomes" id="UP000818624">
    <property type="component" value="Chromosome 7"/>
</dbReference>
<accession>A0ABY8EZK4</accession>
<keyword evidence="3" id="KW-0479">Metal-binding</keyword>
<evidence type="ECO:0000256" key="4">
    <source>
        <dbReference type="ARBA" id="ARBA00022771"/>
    </source>
</evidence>
<dbReference type="PANTHER" id="PTHR46283">
    <property type="entry name" value="E3 UBIQUITIN-PROTEIN LIGASE MARCH5"/>
    <property type="match status" value="1"/>
</dbReference>
<evidence type="ECO:0000256" key="7">
    <source>
        <dbReference type="ARBA" id="ARBA00023136"/>
    </source>
</evidence>
<keyword evidence="7 8" id="KW-0472">Membrane</keyword>
<evidence type="ECO:0000259" key="9">
    <source>
        <dbReference type="PROSITE" id="PS51292"/>
    </source>
</evidence>
<dbReference type="EMBL" id="CP046240">
    <property type="protein sequence ID" value="WFD49847.1"/>
    <property type="molecule type" value="Genomic_DNA"/>
</dbReference>
<dbReference type="InterPro" id="IPR013083">
    <property type="entry name" value="Znf_RING/FYVE/PHD"/>
</dbReference>
<evidence type="ECO:0000313" key="11">
    <source>
        <dbReference type="Proteomes" id="UP000818624"/>
    </source>
</evidence>
<sequence>MVEGGVEMSSGPKPGHLPCRVSDLTYLYCWVCSEEEVRSPGGTPVNRSSSNAASTSRFVHPCKCSLVAHEKCLLSWIRQCRQDKPDTVVSCPQCKTPYQLEQPRSVLLLVLERCNRAIRSLVPMGASLIAAGGVWVAATAYGCLAIRLFLGRHAARRALSGRWPWHYWIDIPLIPFMLVASRLPILANFSTWLPTLVALPIGSAPVAHRRVLHMYRYTSQAVLPRTYPPSPVMTTLLLPWLRVLYLTVKRQVYRRVLARPRGARGARRGAAGTVRGADGGRAGAATRMVLVGDDAAGAQLLDADEPVEDTYETLDDGTLAPHGAWPAEQGVPLDELEFQVLEDDAMPPAIFVSFYSVSKLLVQSLAFPFVASWMGGLLGVMARTSAVLRRVLGMAPGAAAGDVGRTRWIDVLWLHPTGAEADVPVLADGVGPVWLDDVGAVYDDLDPVWWRNAVGGALYLVLKDAGVLLYRYLRQEQRRRQRLRDLPFSEGVARELLASHP</sequence>
<evidence type="ECO:0000313" key="10">
    <source>
        <dbReference type="EMBL" id="WFD49847.1"/>
    </source>
</evidence>
<protein>
    <recommendedName>
        <fullName evidence="9">RING-CH-type domain-containing protein</fullName>
    </recommendedName>
</protein>
<feature type="transmembrane region" description="Helical" evidence="8">
    <location>
        <begin position="165"/>
        <end position="183"/>
    </location>
</feature>
<evidence type="ECO:0000256" key="6">
    <source>
        <dbReference type="ARBA" id="ARBA00022989"/>
    </source>
</evidence>
<dbReference type="SMART" id="SM00744">
    <property type="entry name" value="RINGv"/>
    <property type="match status" value="1"/>
</dbReference>
<evidence type="ECO:0000256" key="1">
    <source>
        <dbReference type="ARBA" id="ARBA00004141"/>
    </source>
</evidence>
<proteinExistence type="predicted"/>
<evidence type="ECO:0000256" key="3">
    <source>
        <dbReference type="ARBA" id="ARBA00022723"/>
    </source>
</evidence>
<name>A0ABY8EZK4_MALFU</name>